<protein>
    <submittedName>
        <fullName evidence="6">23S rRNA (Uracil1939-C5)-methyltransferase</fullName>
    </submittedName>
</protein>
<dbReference type="PANTHER" id="PTHR11061">
    <property type="entry name" value="RNA M5U METHYLTRANSFERASE"/>
    <property type="match status" value="1"/>
</dbReference>
<evidence type="ECO:0000256" key="5">
    <source>
        <dbReference type="PROSITE-ProRule" id="PRU10015"/>
    </source>
</evidence>
<proteinExistence type="inferred from homology"/>
<evidence type="ECO:0000256" key="2">
    <source>
        <dbReference type="ARBA" id="ARBA00022679"/>
    </source>
</evidence>
<dbReference type="EMBL" id="QJSX01000002">
    <property type="protein sequence ID" value="PYE55781.1"/>
    <property type="molecule type" value="Genomic_DNA"/>
</dbReference>
<dbReference type="PANTHER" id="PTHR11061:SF30">
    <property type="entry name" value="TRNA (URACIL(54)-C(5))-METHYLTRANSFERASE"/>
    <property type="match status" value="1"/>
</dbReference>
<dbReference type="RefSeq" id="WP_110885331.1">
    <property type="nucleotide sequence ID" value="NZ_QJSX01000002.1"/>
</dbReference>
<dbReference type="InterPro" id="IPR029063">
    <property type="entry name" value="SAM-dependent_MTases_sf"/>
</dbReference>
<dbReference type="AlphaFoldDB" id="A0A318S990"/>
<dbReference type="Gene3D" id="3.40.50.150">
    <property type="entry name" value="Vaccinia Virus protein VP39"/>
    <property type="match status" value="1"/>
</dbReference>
<comment type="similarity">
    <text evidence="4">Belongs to the class I-like SAM-binding methyltransferase superfamily. RNA M5U methyltransferase family.</text>
</comment>
<feature type="active site" description="Nucleophile" evidence="4">
    <location>
        <position position="362"/>
    </location>
</feature>
<accession>A0A318S990</accession>
<dbReference type="PROSITE" id="PS01230">
    <property type="entry name" value="TRMA_1"/>
    <property type="match status" value="1"/>
</dbReference>
<keyword evidence="1 4" id="KW-0489">Methyltransferase</keyword>
<dbReference type="InterPro" id="IPR010280">
    <property type="entry name" value="U5_MeTrfase_fam"/>
</dbReference>
<dbReference type="OrthoDB" id="9804590at2"/>
<feature type="active site" evidence="5">
    <location>
        <position position="362"/>
    </location>
</feature>
<dbReference type="Pfam" id="PF05958">
    <property type="entry name" value="tRNA_U5-meth_tr"/>
    <property type="match status" value="1"/>
</dbReference>
<dbReference type="GO" id="GO:0070475">
    <property type="term" value="P:rRNA base methylation"/>
    <property type="evidence" value="ECO:0007669"/>
    <property type="project" value="TreeGrafter"/>
</dbReference>
<keyword evidence="7" id="KW-1185">Reference proteome</keyword>
<feature type="binding site" evidence="4">
    <location>
        <position position="274"/>
    </location>
    <ligand>
        <name>S-adenosyl-L-methionine</name>
        <dbReference type="ChEBI" id="CHEBI:59789"/>
    </ligand>
</feature>
<dbReference type="Gene3D" id="2.40.50.1070">
    <property type="match status" value="1"/>
</dbReference>
<dbReference type="CDD" id="cd02440">
    <property type="entry name" value="AdoMet_MTases"/>
    <property type="match status" value="1"/>
</dbReference>
<dbReference type="Gene3D" id="2.40.50.140">
    <property type="entry name" value="Nucleic acid-binding proteins"/>
    <property type="match status" value="1"/>
</dbReference>
<dbReference type="InterPro" id="IPR012340">
    <property type="entry name" value="NA-bd_OB-fold"/>
</dbReference>
<gene>
    <name evidence="6" type="ORF">DES52_102145</name>
</gene>
<dbReference type="Proteomes" id="UP000248326">
    <property type="component" value="Unassembled WGS sequence"/>
</dbReference>
<feature type="binding site" evidence="4">
    <location>
        <position position="295"/>
    </location>
    <ligand>
        <name>S-adenosyl-L-methionine</name>
        <dbReference type="ChEBI" id="CHEBI:59789"/>
    </ligand>
</feature>
<organism evidence="6 7">
    <name type="scientific">Deinococcus yavapaiensis KR-236</name>
    <dbReference type="NCBI Taxonomy" id="694435"/>
    <lineage>
        <taxon>Bacteria</taxon>
        <taxon>Thermotogati</taxon>
        <taxon>Deinococcota</taxon>
        <taxon>Deinococci</taxon>
        <taxon>Deinococcales</taxon>
        <taxon>Deinococcaceae</taxon>
        <taxon>Deinococcus</taxon>
    </lineage>
</organism>
<keyword evidence="2 4" id="KW-0808">Transferase</keyword>
<evidence type="ECO:0000313" key="6">
    <source>
        <dbReference type="EMBL" id="PYE55781.1"/>
    </source>
</evidence>
<evidence type="ECO:0000256" key="1">
    <source>
        <dbReference type="ARBA" id="ARBA00022603"/>
    </source>
</evidence>
<feature type="binding site" evidence="4">
    <location>
        <position position="247"/>
    </location>
    <ligand>
        <name>S-adenosyl-L-methionine</name>
        <dbReference type="ChEBI" id="CHEBI:59789"/>
    </ligand>
</feature>
<keyword evidence="3 4" id="KW-0949">S-adenosyl-L-methionine</keyword>
<evidence type="ECO:0000256" key="4">
    <source>
        <dbReference type="PROSITE-ProRule" id="PRU01024"/>
    </source>
</evidence>
<evidence type="ECO:0000256" key="3">
    <source>
        <dbReference type="ARBA" id="ARBA00022691"/>
    </source>
</evidence>
<comment type="caution">
    <text evidence="6">The sequence shown here is derived from an EMBL/GenBank/DDBJ whole genome shotgun (WGS) entry which is preliminary data.</text>
</comment>
<evidence type="ECO:0000313" key="7">
    <source>
        <dbReference type="Proteomes" id="UP000248326"/>
    </source>
</evidence>
<name>A0A318S990_9DEIO</name>
<dbReference type="SUPFAM" id="SSF50249">
    <property type="entry name" value="Nucleic acid-binding proteins"/>
    <property type="match status" value="1"/>
</dbReference>
<sequence length="404" mass="43005">MLQLRIEKIVAGGYGLARDEGGVVLVAGALPGETVLADVKASKGTRRGVTREVLTASPDRVEGPSLPTMNLAHATYAAQLRYKRGIVQEALTRLAKLDVEVGEIVPSPREWAYRAVAQYLVKADKLAYREREGHAPVPVDKDPLVIEPLARFTRKLDVWSLDPASEVVLRGSLATGEVLAAVIGDGAPRMYRRAVDELLDAGALGVSLAPPAERRFSKGERLLAGEPTILERFGRFGLSVSATGFAQVNPLAAGRLYEDAAKLAGAGEHLLDLFGGAGGLGMHAASSFGRVTILDTSAEALERGDADAERLQLDNVRFAQGSASEAPDADVVIVDPPRVGLDEATRGAVSLTGASRLVYVSCDPATWARDVRAFTDAGWKLVSATPHDFYPQTSHVEVLSLLTR</sequence>
<dbReference type="PROSITE" id="PS51687">
    <property type="entry name" value="SAM_MT_RNA_M5U"/>
    <property type="match status" value="1"/>
</dbReference>
<dbReference type="GO" id="GO:0070041">
    <property type="term" value="F:rRNA (uridine-C5-)-methyltransferase activity"/>
    <property type="evidence" value="ECO:0007669"/>
    <property type="project" value="TreeGrafter"/>
</dbReference>
<feature type="binding site" evidence="4">
    <location>
        <position position="335"/>
    </location>
    <ligand>
        <name>S-adenosyl-L-methionine</name>
        <dbReference type="ChEBI" id="CHEBI:59789"/>
    </ligand>
</feature>
<dbReference type="InterPro" id="IPR030390">
    <property type="entry name" value="MeTrfase_TrmA_AS"/>
</dbReference>
<dbReference type="SUPFAM" id="SSF53335">
    <property type="entry name" value="S-adenosyl-L-methionine-dependent methyltransferases"/>
    <property type="match status" value="1"/>
</dbReference>
<reference evidence="6 7" key="1">
    <citation type="submission" date="2018-06" db="EMBL/GenBank/DDBJ databases">
        <title>Genomic Encyclopedia of Type Strains, Phase IV (KMG-IV): sequencing the most valuable type-strain genomes for metagenomic binning, comparative biology and taxonomic classification.</title>
        <authorList>
            <person name="Goeker M."/>
        </authorList>
    </citation>
    <scope>NUCLEOTIDE SEQUENCE [LARGE SCALE GENOMIC DNA]</scope>
    <source>
        <strain evidence="6 7">DSM 18048</strain>
    </source>
</reference>